<dbReference type="Proteomes" id="UP001177023">
    <property type="component" value="Unassembled WGS sequence"/>
</dbReference>
<evidence type="ECO:0000256" key="2">
    <source>
        <dbReference type="SAM" id="SignalP"/>
    </source>
</evidence>
<gene>
    <name evidence="4" type="ORF">MSPICULIGERA_LOCUS16567</name>
    <name evidence="3" type="ORF">MSPICULIGERA_LOCUS4110</name>
</gene>
<feature type="non-terminal residue" evidence="4">
    <location>
        <position position="1"/>
    </location>
</feature>
<name>A0AA36CZM3_9BILA</name>
<evidence type="ECO:0000313" key="4">
    <source>
        <dbReference type="EMBL" id="CAJ0578308.1"/>
    </source>
</evidence>
<keyword evidence="1" id="KW-0472">Membrane</keyword>
<evidence type="ECO:0000313" key="5">
    <source>
        <dbReference type="Proteomes" id="UP001177023"/>
    </source>
</evidence>
<comment type="caution">
    <text evidence="4">The sequence shown here is derived from an EMBL/GenBank/DDBJ whole genome shotgun (WGS) entry which is preliminary data.</text>
</comment>
<evidence type="ECO:0000313" key="3">
    <source>
        <dbReference type="EMBL" id="CAJ0565470.1"/>
    </source>
</evidence>
<keyword evidence="5" id="KW-1185">Reference proteome</keyword>
<feature type="transmembrane region" description="Helical" evidence="1">
    <location>
        <begin position="56"/>
        <end position="75"/>
    </location>
</feature>
<accession>A0AA36CZM3</accession>
<sequence length="149" mass="17036">MLGYGWLAAFLLWQGVSSTFPWVKPEVQLIEKEQPRSQLLTEEDVLKAVHLSLDGTIIGIIVLTLLASLSSYYWAWKGFHDDRELLRMLRTSTNEMTSLGQLHEELKVQSIIQRYCSGPEREEAIDDLMEARLLDSLRSPESSACDDHE</sequence>
<organism evidence="4 5">
    <name type="scientific">Mesorhabditis spiculigera</name>
    <dbReference type="NCBI Taxonomy" id="96644"/>
    <lineage>
        <taxon>Eukaryota</taxon>
        <taxon>Metazoa</taxon>
        <taxon>Ecdysozoa</taxon>
        <taxon>Nematoda</taxon>
        <taxon>Chromadorea</taxon>
        <taxon>Rhabditida</taxon>
        <taxon>Rhabditina</taxon>
        <taxon>Rhabditomorpha</taxon>
        <taxon>Rhabditoidea</taxon>
        <taxon>Rhabditidae</taxon>
        <taxon>Mesorhabditinae</taxon>
        <taxon>Mesorhabditis</taxon>
    </lineage>
</organism>
<reference evidence="4" key="1">
    <citation type="submission" date="2023-06" db="EMBL/GenBank/DDBJ databases">
        <authorList>
            <person name="Delattre M."/>
        </authorList>
    </citation>
    <scope>NUCLEOTIDE SEQUENCE</scope>
    <source>
        <strain evidence="4">AF72</strain>
    </source>
</reference>
<protein>
    <submittedName>
        <fullName evidence="4">Uncharacterized protein</fullName>
    </submittedName>
</protein>
<proteinExistence type="predicted"/>
<feature type="signal peptide" evidence="2">
    <location>
        <begin position="1"/>
        <end position="18"/>
    </location>
</feature>
<keyword evidence="2" id="KW-0732">Signal</keyword>
<keyword evidence="1" id="KW-0812">Transmembrane</keyword>
<dbReference type="AlphaFoldDB" id="A0AA36CZM3"/>
<dbReference type="EMBL" id="CATQJA010002653">
    <property type="protein sequence ID" value="CAJ0578308.1"/>
    <property type="molecule type" value="Genomic_DNA"/>
</dbReference>
<evidence type="ECO:0000256" key="1">
    <source>
        <dbReference type="SAM" id="Phobius"/>
    </source>
</evidence>
<feature type="chain" id="PRO_5041630191" evidence="2">
    <location>
        <begin position="19"/>
        <end position="149"/>
    </location>
</feature>
<keyword evidence="1" id="KW-1133">Transmembrane helix</keyword>
<dbReference type="EMBL" id="CATQJA010001044">
    <property type="protein sequence ID" value="CAJ0565470.1"/>
    <property type="molecule type" value="Genomic_DNA"/>
</dbReference>